<proteinExistence type="predicted"/>
<organism evidence="3 4">
    <name type="scientific">Litoribacter ruber</name>
    <dbReference type="NCBI Taxonomy" id="702568"/>
    <lineage>
        <taxon>Bacteria</taxon>
        <taxon>Pseudomonadati</taxon>
        <taxon>Bacteroidota</taxon>
        <taxon>Cytophagia</taxon>
        <taxon>Cytophagales</taxon>
        <taxon>Cyclobacteriaceae</taxon>
        <taxon>Litoribacter</taxon>
    </lineage>
</organism>
<comment type="caution">
    <text evidence="3">The sequence shown here is derived from an EMBL/GenBank/DDBJ whole genome shotgun (WGS) entry which is preliminary data.</text>
</comment>
<protein>
    <recommendedName>
        <fullName evidence="5">SPOR domain-containing protein</fullName>
    </recommendedName>
</protein>
<reference evidence="3 4" key="1">
    <citation type="submission" date="2021-05" db="EMBL/GenBank/DDBJ databases">
        <authorList>
            <person name="Zhang Z.D."/>
            <person name="Osman G."/>
        </authorList>
    </citation>
    <scope>NUCLEOTIDE SEQUENCE [LARGE SCALE GENOMIC DNA]</scope>
    <source>
        <strain evidence="3 4">KCTC 32217</strain>
    </source>
</reference>
<feature type="signal peptide" evidence="2">
    <location>
        <begin position="1"/>
        <end position="18"/>
    </location>
</feature>
<dbReference type="EMBL" id="JAHCMY010000002">
    <property type="protein sequence ID" value="MBS9523569.1"/>
    <property type="molecule type" value="Genomic_DNA"/>
</dbReference>
<feature type="region of interest" description="Disordered" evidence="1">
    <location>
        <begin position="39"/>
        <end position="63"/>
    </location>
</feature>
<accession>A0AAP2CH32</accession>
<evidence type="ECO:0000256" key="1">
    <source>
        <dbReference type="SAM" id="MobiDB-lite"/>
    </source>
</evidence>
<keyword evidence="4" id="KW-1185">Reference proteome</keyword>
<evidence type="ECO:0000256" key="2">
    <source>
        <dbReference type="SAM" id="SignalP"/>
    </source>
</evidence>
<keyword evidence="2" id="KW-0732">Signal</keyword>
<dbReference type="RefSeq" id="WP_213944455.1">
    <property type="nucleotide sequence ID" value="NZ_JAHBGI010000008.1"/>
</dbReference>
<evidence type="ECO:0008006" key="5">
    <source>
        <dbReference type="Google" id="ProtNLM"/>
    </source>
</evidence>
<gene>
    <name evidence="3" type="ORF">KI659_06015</name>
</gene>
<evidence type="ECO:0000313" key="4">
    <source>
        <dbReference type="Proteomes" id="UP001319104"/>
    </source>
</evidence>
<dbReference type="AlphaFoldDB" id="A0AAP2CH32"/>
<dbReference type="Proteomes" id="UP001319104">
    <property type="component" value="Unassembled WGS sequence"/>
</dbReference>
<dbReference type="PROSITE" id="PS51257">
    <property type="entry name" value="PROKAR_LIPOPROTEIN"/>
    <property type="match status" value="1"/>
</dbReference>
<sequence length="180" mass="20926">MKNALIVILVSMFAFSCAAIKRGPADAYRDYSEDLSETRVTFPELPDPDEMEKESSVSKGSGAPVDKDLEEAISYFKRDNEDKQYYNGFTILVYSGVDREKAFETRNDIYTAHPDVKADMQYQQPRYLVKVGKYINRIEAQSLYHKLKDDFPTARIIQERFERDGFEEENDIEDDFDAER</sequence>
<name>A0AAP2CH32_9BACT</name>
<feature type="chain" id="PRO_5042816970" description="SPOR domain-containing protein" evidence="2">
    <location>
        <begin position="19"/>
        <end position="180"/>
    </location>
</feature>
<evidence type="ECO:0000313" key="3">
    <source>
        <dbReference type="EMBL" id="MBS9523569.1"/>
    </source>
</evidence>